<dbReference type="GO" id="GO:0016788">
    <property type="term" value="F:hydrolase activity, acting on ester bonds"/>
    <property type="evidence" value="ECO:0007669"/>
    <property type="project" value="TreeGrafter"/>
</dbReference>
<organism evidence="3 4">
    <name type="scientific">Pseudoteredinibacter isoporae</name>
    <dbReference type="NCBI Taxonomy" id="570281"/>
    <lineage>
        <taxon>Bacteria</taxon>
        <taxon>Pseudomonadati</taxon>
        <taxon>Pseudomonadota</taxon>
        <taxon>Gammaproteobacteria</taxon>
        <taxon>Cellvibrionales</taxon>
        <taxon>Cellvibrionaceae</taxon>
        <taxon>Pseudoteredinibacter</taxon>
    </lineage>
</organism>
<dbReference type="InterPro" id="IPR000801">
    <property type="entry name" value="Esterase-like"/>
</dbReference>
<accession>A0A7X0JV38</accession>
<reference evidence="3 4" key="1">
    <citation type="submission" date="2020-08" db="EMBL/GenBank/DDBJ databases">
        <title>Genomic Encyclopedia of Type Strains, Phase IV (KMG-IV): sequencing the most valuable type-strain genomes for metagenomic binning, comparative biology and taxonomic classification.</title>
        <authorList>
            <person name="Goeker M."/>
        </authorList>
    </citation>
    <scope>NUCLEOTIDE SEQUENCE [LARGE SCALE GENOMIC DNA]</scope>
    <source>
        <strain evidence="3 4">DSM 22368</strain>
    </source>
</reference>
<evidence type="ECO:0000313" key="3">
    <source>
        <dbReference type="EMBL" id="MBB6522834.1"/>
    </source>
</evidence>
<protein>
    <recommendedName>
        <fullName evidence="5">Alpha/beta hydrolase</fullName>
    </recommendedName>
</protein>
<comment type="similarity">
    <text evidence="1">Belongs to the esterase D family.</text>
</comment>
<name>A0A7X0JV38_9GAMM</name>
<evidence type="ECO:0000256" key="2">
    <source>
        <dbReference type="ARBA" id="ARBA00022801"/>
    </source>
</evidence>
<evidence type="ECO:0000256" key="1">
    <source>
        <dbReference type="ARBA" id="ARBA00005622"/>
    </source>
</evidence>
<sequence>MTSLLWIRGLRGLVGLIFLLFVPASWAQQNDGGFVIPNSDVLHLDSQRLNRPYEIYIKLPPSYFDEGNQRRKYPVVYLNDGLYAFQLASGVTHSAMINKAMEHHILVGISFSPLDRPFESRRRDYTPKTAENPNGEAQQYLNFLRKELFPLVEKRYRINSLRRAYAGYSLGGLFGLYALLEHSDSFRYYLISSPSLWFENRWILETEKRLAKETKDINAELFLGIGVYERPARTNENYRKPTPINMVKDFHQLYQQLEQRDYPSLRLKKFEVQEAHHELVFPTTLTHGLYWLFPGEKYQK</sequence>
<keyword evidence="2" id="KW-0378">Hydrolase</keyword>
<dbReference type="SUPFAM" id="SSF53474">
    <property type="entry name" value="alpha/beta-Hydrolases"/>
    <property type="match status" value="1"/>
</dbReference>
<dbReference type="InterPro" id="IPR052558">
    <property type="entry name" value="Siderophore_Hydrolase_D"/>
</dbReference>
<dbReference type="PANTHER" id="PTHR40841:SF2">
    <property type="entry name" value="SIDEROPHORE-DEGRADING ESTERASE (EUROFUNG)"/>
    <property type="match status" value="1"/>
</dbReference>
<evidence type="ECO:0008006" key="5">
    <source>
        <dbReference type="Google" id="ProtNLM"/>
    </source>
</evidence>
<gene>
    <name evidence="3" type="ORF">HNR48_003119</name>
</gene>
<proteinExistence type="inferred from homology"/>
<dbReference type="EMBL" id="JACHHT010000002">
    <property type="protein sequence ID" value="MBB6522834.1"/>
    <property type="molecule type" value="Genomic_DNA"/>
</dbReference>
<dbReference type="PANTHER" id="PTHR40841">
    <property type="entry name" value="SIDEROPHORE TRIACETYLFUSARININE C ESTERASE"/>
    <property type="match status" value="1"/>
</dbReference>
<keyword evidence="4" id="KW-1185">Reference proteome</keyword>
<dbReference type="Gene3D" id="3.40.50.1820">
    <property type="entry name" value="alpha/beta hydrolase"/>
    <property type="match status" value="1"/>
</dbReference>
<dbReference type="RefSeq" id="WP_166845127.1">
    <property type="nucleotide sequence ID" value="NZ_JAAONY010000002.1"/>
</dbReference>
<dbReference type="Pfam" id="PF00756">
    <property type="entry name" value="Esterase"/>
    <property type="match status" value="1"/>
</dbReference>
<dbReference type="InParanoid" id="A0A7X0JV38"/>
<dbReference type="Proteomes" id="UP000528457">
    <property type="component" value="Unassembled WGS sequence"/>
</dbReference>
<comment type="caution">
    <text evidence="3">The sequence shown here is derived from an EMBL/GenBank/DDBJ whole genome shotgun (WGS) entry which is preliminary data.</text>
</comment>
<dbReference type="AlphaFoldDB" id="A0A7X0JV38"/>
<evidence type="ECO:0000313" key="4">
    <source>
        <dbReference type="Proteomes" id="UP000528457"/>
    </source>
</evidence>
<dbReference type="InterPro" id="IPR029058">
    <property type="entry name" value="AB_hydrolase_fold"/>
</dbReference>